<dbReference type="EC" id="3.5.3.12" evidence="2"/>
<dbReference type="PANTHER" id="PTHR31377:SF0">
    <property type="entry name" value="AGMATINE DEIMINASE-RELATED"/>
    <property type="match status" value="1"/>
</dbReference>
<protein>
    <recommendedName>
        <fullName evidence="2">Putative agmatine deiminase</fullName>
        <ecNumber evidence="2">3.5.3.12</ecNumber>
    </recommendedName>
    <alternativeName>
        <fullName evidence="2">Agmatine iminohydrolase</fullName>
    </alternativeName>
</protein>
<feature type="active site" description="Amidino-cysteine intermediate" evidence="2">
    <location>
        <position position="351"/>
    </location>
</feature>
<name>A0A0X1KQE5_9THEM</name>
<dbReference type="GO" id="GO:0009446">
    <property type="term" value="P:putrescine biosynthetic process"/>
    <property type="evidence" value="ECO:0007669"/>
    <property type="project" value="InterPro"/>
</dbReference>
<dbReference type="Gene3D" id="3.75.10.10">
    <property type="entry name" value="L-arginine/glycine Amidinotransferase, Chain A"/>
    <property type="match status" value="1"/>
</dbReference>
<dbReference type="SUPFAM" id="SSF55909">
    <property type="entry name" value="Pentein"/>
    <property type="match status" value="1"/>
</dbReference>
<evidence type="ECO:0000313" key="4">
    <source>
        <dbReference type="Proteomes" id="UP000077469"/>
    </source>
</evidence>
<dbReference type="STRING" id="1123384.AJ81_04195"/>
<dbReference type="GO" id="GO:0004668">
    <property type="term" value="F:protein-arginine deiminase activity"/>
    <property type="evidence" value="ECO:0007669"/>
    <property type="project" value="InterPro"/>
</dbReference>
<keyword evidence="4" id="KW-1185">Reference proteome</keyword>
<proteinExistence type="inferred from homology"/>
<evidence type="ECO:0000256" key="1">
    <source>
        <dbReference type="ARBA" id="ARBA00022801"/>
    </source>
</evidence>
<evidence type="ECO:0000313" key="3">
    <source>
        <dbReference type="EMBL" id="AJC73538.1"/>
    </source>
</evidence>
<dbReference type="AlphaFoldDB" id="A0A0X1KQE5"/>
<dbReference type="InterPro" id="IPR007466">
    <property type="entry name" value="Peptidyl-Arg-deiminase_porph"/>
</dbReference>
<reference evidence="3 4" key="1">
    <citation type="submission" date="2014-01" db="EMBL/GenBank/DDBJ databases">
        <title>Genome sequencing of Thermotog hypogea.</title>
        <authorList>
            <person name="Zhang X."/>
            <person name="Alvare G."/>
            <person name="Fristensky B."/>
            <person name="Chen L."/>
            <person name="Suen T."/>
            <person name="Chen Q."/>
            <person name="Ma K."/>
        </authorList>
    </citation>
    <scope>NUCLEOTIDE SEQUENCE [LARGE SCALE GENOMIC DNA]</scope>
    <source>
        <strain evidence="3 4">DSM 11164</strain>
    </source>
</reference>
<dbReference type="HAMAP" id="MF_01841">
    <property type="entry name" value="Agmatine_deimin"/>
    <property type="match status" value="1"/>
</dbReference>
<accession>A0A0X1KQE5</accession>
<comment type="catalytic activity">
    <reaction evidence="2">
        <text>agmatine + H2O = N-carbamoylputrescine + NH4(+)</text>
        <dbReference type="Rhea" id="RHEA:18037"/>
        <dbReference type="ChEBI" id="CHEBI:15377"/>
        <dbReference type="ChEBI" id="CHEBI:28938"/>
        <dbReference type="ChEBI" id="CHEBI:58145"/>
        <dbReference type="ChEBI" id="CHEBI:58318"/>
        <dbReference type="EC" id="3.5.3.12"/>
    </reaction>
</comment>
<dbReference type="RefSeq" id="WP_031504721.1">
    <property type="nucleotide sequence ID" value="NC_022795.1"/>
</dbReference>
<evidence type="ECO:0000256" key="2">
    <source>
        <dbReference type="HAMAP-Rule" id="MF_01841"/>
    </source>
</evidence>
<dbReference type="PATRIC" id="fig|1123384.7.peg.821"/>
<dbReference type="Pfam" id="PF04371">
    <property type="entry name" value="PAD_porph"/>
    <property type="match status" value="1"/>
</dbReference>
<dbReference type="EMBL" id="CP007141">
    <property type="protein sequence ID" value="AJC73538.1"/>
    <property type="molecule type" value="Genomic_DNA"/>
</dbReference>
<dbReference type="OrthoDB" id="9808013at2"/>
<keyword evidence="1 2" id="KW-0378">Hydrolase</keyword>
<sequence length="363" mass="41478">MNVLRSVPRVDGFRMPAEFEPHAKCWMIWPERPDNWRCGAKPAQEAYVKVAEAISQFEKVTMCVSHEQYFNARSRLSPRVRVVELSSNDAWMRDIGPTFVVNDEGVVRAVRWKFNAWGGLYFPWDKDELVSLKVADIEELDCYEAPMVLEGGSIDVDGEGTLITTEECLLNPNRNPDLSKEQIEQILKDYLGVDKIIWLKRGVYNDETSGHVDNLCRFVKPAEVVLTWTDDKSDPQYEISRENYEILLKETDAKGRRLKIHLIHQPTPQYVTEEEASGVDLSEKTHRRPAGYRLSASYVNFYIANGGVIVPIYNDPNDELALKKFKEIFPEKKVVGVYAREILLGGGAIHCITQQQPLGVRKC</sequence>
<dbReference type="PANTHER" id="PTHR31377">
    <property type="entry name" value="AGMATINE DEIMINASE-RELATED"/>
    <property type="match status" value="1"/>
</dbReference>
<dbReference type="NCBIfam" id="TIGR03380">
    <property type="entry name" value="agmatine_aguA"/>
    <property type="match status" value="1"/>
</dbReference>
<dbReference type="Proteomes" id="UP000077469">
    <property type="component" value="Chromosome"/>
</dbReference>
<dbReference type="KEGG" id="phy:AJ81_04195"/>
<dbReference type="PaxDb" id="1123384-AJ81_04195"/>
<dbReference type="InterPro" id="IPR017754">
    <property type="entry name" value="Agmatine_deiminase"/>
</dbReference>
<organism evidence="3 4">
    <name type="scientific">Pseudothermotoga hypogea DSM 11164 = NBRC 106472</name>
    <dbReference type="NCBI Taxonomy" id="1123384"/>
    <lineage>
        <taxon>Bacteria</taxon>
        <taxon>Thermotogati</taxon>
        <taxon>Thermotogota</taxon>
        <taxon>Thermotogae</taxon>
        <taxon>Thermotogales</taxon>
        <taxon>Thermotogaceae</taxon>
        <taxon>Pseudothermotoga</taxon>
    </lineage>
</organism>
<dbReference type="NCBIfam" id="NF010070">
    <property type="entry name" value="PRK13551.1"/>
    <property type="match status" value="1"/>
</dbReference>
<gene>
    <name evidence="2" type="primary">aguA</name>
    <name evidence="3" type="ORF">AJ81_04195</name>
</gene>
<dbReference type="GO" id="GO:0047632">
    <property type="term" value="F:agmatine deiminase activity"/>
    <property type="evidence" value="ECO:0007669"/>
    <property type="project" value="UniProtKB-UniRule"/>
</dbReference>
<comment type="similarity">
    <text evidence="2">Belongs to the agmatine deiminase family.</text>
</comment>